<reference evidence="2 3" key="1">
    <citation type="submission" date="2016-06" db="EMBL/GenBank/DDBJ databases">
        <title>The Draft Genome Sequence and Annotation of the Desert Woodrat Neotoma lepida.</title>
        <authorList>
            <person name="Campbell M."/>
            <person name="Oakeson K.F."/>
            <person name="Yandell M."/>
            <person name="Halpert J.R."/>
            <person name="Dearing D."/>
        </authorList>
    </citation>
    <scope>NUCLEOTIDE SEQUENCE [LARGE SCALE GENOMIC DNA]</scope>
    <source>
        <strain evidence="2">417</strain>
        <tissue evidence="2">Liver</tissue>
    </source>
</reference>
<dbReference type="STRING" id="56216.A0A1A6HU22"/>
<gene>
    <name evidence="2" type="ORF">A6R68_24264</name>
</gene>
<organism evidence="2 3">
    <name type="scientific">Neotoma lepida</name>
    <name type="common">Desert woodrat</name>
    <dbReference type="NCBI Taxonomy" id="56216"/>
    <lineage>
        <taxon>Eukaryota</taxon>
        <taxon>Metazoa</taxon>
        <taxon>Chordata</taxon>
        <taxon>Craniata</taxon>
        <taxon>Vertebrata</taxon>
        <taxon>Euteleostomi</taxon>
        <taxon>Mammalia</taxon>
        <taxon>Eutheria</taxon>
        <taxon>Euarchontoglires</taxon>
        <taxon>Glires</taxon>
        <taxon>Rodentia</taxon>
        <taxon>Myomorpha</taxon>
        <taxon>Muroidea</taxon>
        <taxon>Cricetidae</taxon>
        <taxon>Neotominae</taxon>
        <taxon>Neotoma</taxon>
    </lineage>
</organism>
<evidence type="ECO:0000313" key="2">
    <source>
        <dbReference type="EMBL" id="OBS81746.1"/>
    </source>
</evidence>
<proteinExistence type="predicted"/>
<feature type="region of interest" description="Disordered" evidence="1">
    <location>
        <begin position="69"/>
        <end position="92"/>
    </location>
</feature>
<protein>
    <submittedName>
        <fullName evidence="2">Uncharacterized protein</fullName>
    </submittedName>
</protein>
<evidence type="ECO:0000313" key="3">
    <source>
        <dbReference type="Proteomes" id="UP000092124"/>
    </source>
</evidence>
<evidence type="ECO:0000256" key="1">
    <source>
        <dbReference type="SAM" id="MobiDB-lite"/>
    </source>
</evidence>
<comment type="caution">
    <text evidence="2">The sequence shown here is derived from an EMBL/GenBank/DDBJ whole genome shotgun (WGS) entry which is preliminary data.</text>
</comment>
<dbReference type="OrthoDB" id="1697570at2759"/>
<accession>A0A1A6HU22</accession>
<sequence>MKLDYILGLKTESFLERQLQNQVFKTGLCANYQCRISVHMNILSFIVHLNSQNPIDFSLLFFLCGECSGPVKRKNDKKSQNGAGAGGDKEEV</sequence>
<dbReference type="Proteomes" id="UP000092124">
    <property type="component" value="Unassembled WGS sequence"/>
</dbReference>
<dbReference type="EMBL" id="LZPO01009671">
    <property type="protein sequence ID" value="OBS81746.1"/>
    <property type="molecule type" value="Genomic_DNA"/>
</dbReference>
<keyword evidence="3" id="KW-1185">Reference proteome</keyword>
<dbReference type="AlphaFoldDB" id="A0A1A6HU22"/>
<name>A0A1A6HU22_NEOLE</name>